<reference evidence="2 3" key="1">
    <citation type="submission" date="2020-08" db="EMBL/GenBank/DDBJ databases">
        <title>Genomic Encyclopedia of Type Strains, Phase IV (KMG-IV): sequencing the most valuable type-strain genomes for metagenomic binning, comparative biology and taxonomic classification.</title>
        <authorList>
            <person name="Goeker M."/>
        </authorList>
    </citation>
    <scope>NUCLEOTIDE SEQUENCE [LARGE SCALE GENOMIC DNA]</scope>
    <source>
        <strain evidence="2 3">DSM 102238</strain>
    </source>
</reference>
<organism evidence="2 3">
    <name type="scientific">Aureimonas pseudogalii</name>
    <dbReference type="NCBI Taxonomy" id="1744844"/>
    <lineage>
        <taxon>Bacteria</taxon>
        <taxon>Pseudomonadati</taxon>
        <taxon>Pseudomonadota</taxon>
        <taxon>Alphaproteobacteria</taxon>
        <taxon>Hyphomicrobiales</taxon>
        <taxon>Aurantimonadaceae</taxon>
        <taxon>Aureimonas</taxon>
    </lineage>
</organism>
<proteinExistence type="predicted"/>
<sequence>MTTMTSPERAGILQAGASAARDGTPRSHNPHPVESEDWLNWMDGFDQQTVWLEHGRGPYEPQAHHLQEGR</sequence>
<dbReference type="Proteomes" id="UP000542776">
    <property type="component" value="Unassembled WGS sequence"/>
</dbReference>
<feature type="region of interest" description="Disordered" evidence="1">
    <location>
        <begin position="1"/>
        <end position="37"/>
    </location>
</feature>
<evidence type="ECO:0000313" key="2">
    <source>
        <dbReference type="EMBL" id="MBB4000551.1"/>
    </source>
</evidence>
<evidence type="ECO:0000313" key="3">
    <source>
        <dbReference type="Proteomes" id="UP000542776"/>
    </source>
</evidence>
<dbReference type="EMBL" id="JACIEK010000022">
    <property type="protein sequence ID" value="MBB4000551.1"/>
    <property type="molecule type" value="Genomic_DNA"/>
</dbReference>
<evidence type="ECO:0000256" key="1">
    <source>
        <dbReference type="SAM" id="MobiDB-lite"/>
    </source>
</evidence>
<dbReference type="RefSeq" id="WP_183202439.1">
    <property type="nucleotide sequence ID" value="NZ_JACIEK010000022.1"/>
</dbReference>
<name>A0A7W6H8H8_9HYPH</name>
<keyword evidence="3" id="KW-1185">Reference proteome</keyword>
<dbReference type="AlphaFoldDB" id="A0A7W6H8H8"/>
<gene>
    <name evidence="2" type="ORF">GGR04_004429</name>
</gene>
<comment type="caution">
    <text evidence="2">The sequence shown here is derived from an EMBL/GenBank/DDBJ whole genome shotgun (WGS) entry which is preliminary data.</text>
</comment>
<accession>A0A7W6H8H8</accession>
<protein>
    <submittedName>
        <fullName evidence="2">Uncharacterized protein</fullName>
    </submittedName>
</protein>